<accession>A0A934RRF0</accession>
<evidence type="ECO:0000256" key="3">
    <source>
        <dbReference type="ARBA" id="ARBA00023163"/>
    </source>
</evidence>
<evidence type="ECO:0000313" key="7">
    <source>
        <dbReference type="Proteomes" id="UP000617628"/>
    </source>
</evidence>
<gene>
    <name evidence="6" type="ORF">JIN87_01515</name>
</gene>
<dbReference type="GO" id="GO:0000976">
    <property type="term" value="F:transcription cis-regulatory region binding"/>
    <property type="evidence" value="ECO:0007669"/>
    <property type="project" value="TreeGrafter"/>
</dbReference>
<dbReference type="InterPro" id="IPR000843">
    <property type="entry name" value="HTH_LacI"/>
</dbReference>
<dbReference type="PROSITE" id="PS50932">
    <property type="entry name" value="HTH_LACI_2"/>
    <property type="match status" value="1"/>
</dbReference>
<dbReference type="EMBL" id="JAENIL010000002">
    <property type="protein sequence ID" value="MBK1875522.1"/>
    <property type="molecule type" value="Genomic_DNA"/>
</dbReference>
<comment type="caution">
    <text evidence="6">The sequence shown here is derived from an EMBL/GenBank/DDBJ whole genome shotgun (WGS) entry which is preliminary data.</text>
</comment>
<reference evidence="6" key="1">
    <citation type="submission" date="2021-01" db="EMBL/GenBank/DDBJ databases">
        <title>Modified the classification status of verrucomicrobia.</title>
        <authorList>
            <person name="Feng X."/>
        </authorList>
    </citation>
    <scope>NUCLEOTIDE SEQUENCE</scope>
    <source>
        <strain evidence="6">KCTC 13126</strain>
    </source>
</reference>
<dbReference type="GO" id="GO:0003700">
    <property type="term" value="F:DNA-binding transcription factor activity"/>
    <property type="evidence" value="ECO:0007669"/>
    <property type="project" value="TreeGrafter"/>
</dbReference>
<dbReference type="InterPro" id="IPR001761">
    <property type="entry name" value="Peripla_BP/Lac1_sug-bd_dom"/>
</dbReference>
<proteinExistence type="predicted"/>
<dbReference type="Pfam" id="PF00356">
    <property type="entry name" value="LacI"/>
    <property type="match status" value="1"/>
</dbReference>
<dbReference type="InterPro" id="IPR028082">
    <property type="entry name" value="Peripla_BP_I"/>
</dbReference>
<evidence type="ECO:0000313" key="6">
    <source>
        <dbReference type="EMBL" id="MBK1875522.1"/>
    </source>
</evidence>
<feature type="domain" description="HTH lacI-type" evidence="5">
    <location>
        <begin position="6"/>
        <end position="60"/>
    </location>
</feature>
<keyword evidence="1" id="KW-0805">Transcription regulation</keyword>
<name>A0A934RRF0_9BACT</name>
<evidence type="ECO:0000256" key="4">
    <source>
        <dbReference type="SAM" id="MobiDB-lite"/>
    </source>
</evidence>
<evidence type="ECO:0000256" key="2">
    <source>
        <dbReference type="ARBA" id="ARBA00023125"/>
    </source>
</evidence>
<keyword evidence="2 6" id="KW-0238">DNA-binding</keyword>
<keyword evidence="3" id="KW-0804">Transcription</keyword>
<dbReference type="InterPro" id="IPR010982">
    <property type="entry name" value="Lambda_DNA-bd_dom_sf"/>
</dbReference>
<dbReference type="PROSITE" id="PS00356">
    <property type="entry name" value="HTH_LACI_1"/>
    <property type="match status" value="1"/>
</dbReference>
<dbReference type="SUPFAM" id="SSF47413">
    <property type="entry name" value="lambda repressor-like DNA-binding domains"/>
    <property type="match status" value="1"/>
</dbReference>
<dbReference type="Pfam" id="PF00532">
    <property type="entry name" value="Peripla_BP_1"/>
    <property type="match status" value="1"/>
</dbReference>
<evidence type="ECO:0000256" key="1">
    <source>
        <dbReference type="ARBA" id="ARBA00023015"/>
    </source>
</evidence>
<sequence length="337" mass="37642">MTSKPTSMKEIAEMANVSVMTVSRALRNSPGISGETRERVLEIANEVGYQKNPLVSALMTQRRKGAPADISLTVAHIHCLPADRKLTGNLLTLRQGIRSQAKKHGFEVSEFYLNEPGMTPQRLANILSSRGIRAAIFEHFFEDGVELDIDLSSISAVALTHTMRKPNLNRVVVAEYLSVLVATEHLEKLGYQKIGLIVNPRQEAIARIKREAAWLLHQQNLPEHARVPLLVSEREGFESALESWLKTHTPDAIICPYRRAKPLIDQLDQKIGYVQLGWHEDDTELAGVDPNWRQVGISAVNKVVDQLFRGEFGEPQTPTVTSIDCHWQDGPSVQVPN</sequence>
<keyword evidence="7" id="KW-1185">Reference proteome</keyword>
<dbReference type="SMART" id="SM00354">
    <property type="entry name" value="HTH_LACI"/>
    <property type="match status" value="1"/>
</dbReference>
<organism evidence="6 7">
    <name type="scientific">Pelagicoccus mobilis</name>
    <dbReference type="NCBI Taxonomy" id="415221"/>
    <lineage>
        <taxon>Bacteria</taxon>
        <taxon>Pseudomonadati</taxon>
        <taxon>Verrucomicrobiota</taxon>
        <taxon>Opitutia</taxon>
        <taxon>Puniceicoccales</taxon>
        <taxon>Pelagicoccaceae</taxon>
        <taxon>Pelagicoccus</taxon>
    </lineage>
</organism>
<dbReference type="Gene3D" id="3.40.50.2300">
    <property type="match status" value="2"/>
</dbReference>
<dbReference type="AlphaFoldDB" id="A0A934RRF0"/>
<dbReference type="SUPFAM" id="SSF53822">
    <property type="entry name" value="Periplasmic binding protein-like I"/>
    <property type="match status" value="1"/>
</dbReference>
<dbReference type="PANTHER" id="PTHR30146">
    <property type="entry name" value="LACI-RELATED TRANSCRIPTIONAL REPRESSOR"/>
    <property type="match status" value="1"/>
</dbReference>
<feature type="region of interest" description="Disordered" evidence="4">
    <location>
        <begin position="317"/>
        <end position="337"/>
    </location>
</feature>
<dbReference type="Proteomes" id="UP000617628">
    <property type="component" value="Unassembled WGS sequence"/>
</dbReference>
<dbReference type="RefSeq" id="WP_200353739.1">
    <property type="nucleotide sequence ID" value="NZ_JAENIL010000002.1"/>
</dbReference>
<dbReference type="PANTHER" id="PTHR30146:SF109">
    <property type="entry name" value="HTH-TYPE TRANSCRIPTIONAL REGULATOR GALS"/>
    <property type="match status" value="1"/>
</dbReference>
<dbReference type="Gene3D" id="1.10.260.40">
    <property type="entry name" value="lambda repressor-like DNA-binding domains"/>
    <property type="match status" value="1"/>
</dbReference>
<protein>
    <submittedName>
        <fullName evidence="6">LacI family DNA-binding transcriptional regulator</fullName>
    </submittedName>
</protein>
<evidence type="ECO:0000259" key="5">
    <source>
        <dbReference type="PROSITE" id="PS50932"/>
    </source>
</evidence>
<dbReference type="CDD" id="cd01392">
    <property type="entry name" value="HTH_LacI"/>
    <property type="match status" value="1"/>
</dbReference>